<dbReference type="Pfam" id="PF03551">
    <property type="entry name" value="PadR"/>
    <property type="match status" value="1"/>
</dbReference>
<gene>
    <name evidence="2" type="ORF">SM116_15115</name>
</gene>
<protein>
    <submittedName>
        <fullName evidence="2">PadR family transcriptional regulator</fullName>
    </submittedName>
</protein>
<feature type="domain" description="Transcription regulator PadR N-terminal" evidence="1">
    <location>
        <begin position="7"/>
        <end position="80"/>
    </location>
</feature>
<proteinExistence type="predicted"/>
<organism evidence="2 3">
    <name type="scientific">Microbacterium rhizosphaerae</name>
    <dbReference type="NCBI Taxonomy" id="1678237"/>
    <lineage>
        <taxon>Bacteria</taxon>
        <taxon>Bacillati</taxon>
        <taxon>Actinomycetota</taxon>
        <taxon>Actinomycetes</taxon>
        <taxon>Micrococcales</taxon>
        <taxon>Microbacteriaceae</taxon>
        <taxon>Microbacterium</taxon>
    </lineage>
</organism>
<dbReference type="PANTHER" id="PTHR43252:SF2">
    <property type="entry name" value="TRANSCRIPTION REGULATOR, PADR-LIKE FAMILY"/>
    <property type="match status" value="1"/>
</dbReference>
<dbReference type="PANTHER" id="PTHR43252">
    <property type="entry name" value="TRANSCRIPTIONAL REGULATOR YQJI"/>
    <property type="match status" value="1"/>
</dbReference>
<dbReference type="EMBL" id="CP139368">
    <property type="protein sequence ID" value="WPR89076.1"/>
    <property type="molecule type" value="Genomic_DNA"/>
</dbReference>
<dbReference type="RefSeq" id="WP_320941793.1">
    <property type="nucleotide sequence ID" value="NZ_BAABEU010000001.1"/>
</dbReference>
<evidence type="ECO:0000313" key="2">
    <source>
        <dbReference type="EMBL" id="WPR89076.1"/>
    </source>
</evidence>
<dbReference type="SUPFAM" id="SSF46785">
    <property type="entry name" value="Winged helix' DNA-binding domain"/>
    <property type="match status" value="1"/>
</dbReference>
<reference evidence="2 3" key="1">
    <citation type="submission" date="2023-11" db="EMBL/GenBank/DDBJ databases">
        <title>Genome sequence of Microbacterium rhizosphaerae KACC 19337.</title>
        <authorList>
            <person name="Choi H."/>
            <person name="Kim S."/>
            <person name="Kim Y."/>
            <person name="Kwon S.-W."/>
            <person name="Heo J."/>
        </authorList>
    </citation>
    <scope>NUCLEOTIDE SEQUENCE [LARGE SCALE GENOMIC DNA]</scope>
    <source>
        <strain evidence="2 3">KACC 19337</strain>
    </source>
</reference>
<dbReference type="Gene3D" id="1.10.10.10">
    <property type="entry name" value="Winged helix-like DNA-binding domain superfamily/Winged helix DNA-binding domain"/>
    <property type="match status" value="1"/>
</dbReference>
<dbReference type="InterPro" id="IPR005149">
    <property type="entry name" value="Tscrpt_reg_PadR_N"/>
</dbReference>
<dbReference type="InterPro" id="IPR036390">
    <property type="entry name" value="WH_DNA-bd_sf"/>
</dbReference>
<dbReference type="Proteomes" id="UP001323798">
    <property type="component" value="Chromosome"/>
</dbReference>
<accession>A0ABZ0SLB7</accession>
<evidence type="ECO:0000259" key="1">
    <source>
        <dbReference type="Pfam" id="PF03551"/>
    </source>
</evidence>
<name>A0ABZ0SLB7_9MICO</name>
<sequence>MKLEIILLGALRSEPSTGYELTRFLDTAGRFMRSNTTMSQVYRTLAAMEKRGWVEHEVESKAGASDLKRFRVTEEGEAELLDWLTGPYNPPSRFQDPDLYARLAHAGLIGRERVLEILEIEISTRISEIARFRERDRYAVSIGRKGDDLEFAVEMGEWLHRQGAAAIDRHVEALVALRERLLNGEPATEVSPDVREHALGRVRA</sequence>
<dbReference type="InterPro" id="IPR036388">
    <property type="entry name" value="WH-like_DNA-bd_sf"/>
</dbReference>
<keyword evidence="3" id="KW-1185">Reference proteome</keyword>
<evidence type="ECO:0000313" key="3">
    <source>
        <dbReference type="Proteomes" id="UP001323798"/>
    </source>
</evidence>